<feature type="transmembrane region" description="Helical" evidence="1">
    <location>
        <begin position="45"/>
        <end position="69"/>
    </location>
</feature>
<evidence type="ECO:0000313" key="3">
    <source>
        <dbReference type="Proteomes" id="UP000537718"/>
    </source>
</evidence>
<name>A0A7W9DL92_9SPHI</name>
<dbReference type="InterPro" id="IPR025058">
    <property type="entry name" value="DUF3995"/>
</dbReference>
<dbReference type="Pfam" id="PF13160">
    <property type="entry name" value="DUF3995"/>
    <property type="match status" value="1"/>
</dbReference>
<dbReference type="EMBL" id="JACHCF010000010">
    <property type="protein sequence ID" value="MBB5622988.1"/>
    <property type="molecule type" value="Genomic_DNA"/>
</dbReference>
<accession>A0A7W9DL92</accession>
<keyword evidence="1" id="KW-0472">Membrane</keyword>
<comment type="caution">
    <text evidence="2">The sequence shown here is derived from an EMBL/GenBank/DDBJ whole genome shotgun (WGS) entry which is preliminary data.</text>
</comment>
<evidence type="ECO:0000256" key="1">
    <source>
        <dbReference type="SAM" id="Phobius"/>
    </source>
</evidence>
<protein>
    <recommendedName>
        <fullName evidence="4">DUF3995 domain-containing protein</fullName>
    </recommendedName>
</protein>
<gene>
    <name evidence="2" type="ORF">HDE69_004070</name>
</gene>
<feature type="transmembrane region" description="Helical" evidence="1">
    <location>
        <begin position="120"/>
        <end position="139"/>
    </location>
</feature>
<feature type="transmembrane region" description="Helical" evidence="1">
    <location>
        <begin position="6"/>
        <end position="25"/>
    </location>
</feature>
<evidence type="ECO:0000313" key="2">
    <source>
        <dbReference type="EMBL" id="MBB5622988.1"/>
    </source>
</evidence>
<organism evidence="2 3">
    <name type="scientific">Pedobacter cryoconitis</name>
    <dbReference type="NCBI Taxonomy" id="188932"/>
    <lineage>
        <taxon>Bacteria</taxon>
        <taxon>Pseudomonadati</taxon>
        <taxon>Bacteroidota</taxon>
        <taxon>Sphingobacteriia</taxon>
        <taxon>Sphingobacteriales</taxon>
        <taxon>Sphingobacteriaceae</taxon>
        <taxon>Pedobacter</taxon>
    </lineage>
</organism>
<dbReference type="Proteomes" id="UP000537718">
    <property type="component" value="Unassembled WGS sequence"/>
</dbReference>
<reference evidence="2 3" key="1">
    <citation type="submission" date="2020-08" db="EMBL/GenBank/DDBJ databases">
        <title>Genomic Encyclopedia of Type Strains, Phase IV (KMG-V): Genome sequencing to study the core and pangenomes of soil and plant-associated prokaryotes.</title>
        <authorList>
            <person name="Whitman W."/>
        </authorList>
    </citation>
    <scope>NUCLEOTIDE SEQUENCE [LARGE SCALE GENOMIC DNA]</scope>
    <source>
        <strain evidence="2 3">MP7CTX6</strain>
    </source>
</reference>
<dbReference type="RefSeq" id="WP_183869125.1">
    <property type="nucleotide sequence ID" value="NZ_JACHCF010000010.1"/>
</dbReference>
<proteinExistence type="predicted"/>
<keyword evidence="1" id="KW-1133">Transmembrane helix</keyword>
<sequence>MLIFLTFLNSLILIILSLLHIYWAFGGLWGKDLAVPTNRSGQKLFMPSVLSTLIVAVGLLIFALCNLSIQFSAVLPLNPLFLKYGILVIGLIFLLRAIGDFNYVGLMKKYKTSDFARQDRLFYTPLCLTLFAAHLLIFIGF</sequence>
<feature type="transmembrane region" description="Helical" evidence="1">
    <location>
        <begin position="81"/>
        <end position="99"/>
    </location>
</feature>
<keyword evidence="1" id="KW-0812">Transmembrane</keyword>
<evidence type="ECO:0008006" key="4">
    <source>
        <dbReference type="Google" id="ProtNLM"/>
    </source>
</evidence>
<dbReference type="AlphaFoldDB" id="A0A7W9DL92"/>